<accession>A0AAP6ZWC5</accession>
<dbReference type="EMBL" id="JABFOR010000002">
    <property type="protein sequence ID" value="NOJ69327.1"/>
    <property type="molecule type" value="Genomic_DNA"/>
</dbReference>
<dbReference type="AlphaFoldDB" id="A0AAP6ZWC5"/>
<name>A0AAP6ZWC5_PAEAL</name>
<reference evidence="2 3" key="1">
    <citation type="submission" date="2020-05" db="EMBL/GenBank/DDBJ databases">
        <title>Whole genome sequencing and identification of novel metabolites from Paenibacillus alvei strain JR949.</title>
        <authorList>
            <person name="Rajendhran J."/>
            <person name="Sree Pranav P."/>
            <person name="Mahalakshmi B."/>
            <person name="Karthikeyan R."/>
        </authorList>
    </citation>
    <scope>NUCLEOTIDE SEQUENCE [LARGE SCALE GENOMIC DNA]</scope>
    <source>
        <strain evidence="2 3">JR949</strain>
    </source>
</reference>
<dbReference type="RefSeq" id="WP_163975108.1">
    <property type="nucleotide sequence ID" value="NZ_JABFOR010000002.1"/>
</dbReference>
<keyword evidence="4" id="KW-1185">Reference proteome</keyword>
<gene>
    <name evidence="2" type="ORF">HMI46_01980</name>
    <name evidence="1" type="ORF">M5X12_10300</name>
</gene>
<evidence type="ECO:0000313" key="2">
    <source>
        <dbReference type="EMBL" id="NOJ69327.1"/>
    </source>
</evidence>
<evidence type="ECO:0000313" key="4">
    <source>
        <dbReference type="Proteomes" id="UP001527181"/>
    </source>
</evidence>
<reference evidence="1 4" key="2">
    <citation type="submission" date="2022-05" db="EMBL/GenBank/DDBJ databases">
        <title>Genome Sequencing of Bee-Associated Microbes.</title>
        <authorList>
            <person name="Dunlap C."/>
        </authorList>
    </citation>
    <scope>NUCLEOTIDE SEQUENCE [LARGE SCALE GENOMIC DNA]</scope>
    <source>
        <strain evidence="1 4">NRRL B-04010</strain>
    </source>
</reference>
<organism evidence="2 3">
    <name type="scientific">Paenibacillus alvei</name>
    <name type="common">Bacillus alvei</name>
    <dbReference type="NCBI Taxonomy" id="44250"/>
    <lineage>
        <taxon>Bacteria</taxon>
        <taxon>Bacillati</taxon>
        <taxon>Bacillota</taxon>
        <taxon>Bacilli</taxon>
        <taxon>Bacillales</taxon>
        <taxon>Paenibacillaceae</taxon>
        <taxon>Paenibacillus</taxon>
    </lineage>
</organism>
<comment type="caution">
    <text evidence="2">The sequence shown here is derived from an EMBL/GenBank/DDBJ whole genome shotgun (WGS) entry which is preliminary data.</text>
</comment>
<proteinExistence type="predicted"/>
<sequence length="54" mass="6311">MMEKVEKEKLDCIKRCEDAPATAVDKMVLDVMDVLKQLGINETVWFQEVRRLQS</sequence>
<evidence type="ECO:0000313" key="3">
    <source>
        <dbReference type="Proteomes" id="UP000552038"/>
    </source>
</evidence>
<protein>
    <submittedName>
        <fullName evidence="2">Uncharacterized protein</fullName>
    </submittedName>
</protein>
<dbReference type="Proteomes" id="UP001527181">
    <property type="component" value="Unassembled WGS sequence"/>
</dbReference>
<dbReference type="Proteomes" id="UP000552038">
    <property type="component" value="Unassembled WGS sequence"/>
</dbReference>
<dbReference type="EMBL" id="JAMDNP010000018">
    <property type="protein sequence ID" value="MCY9760965.1"/>
    <property type="molecule type" value="Genomic_DNA"/>
</dbReference>
<evidence type="ECO:0000313" key="1">
    <source>
        <dbReference type="EMBL" id="MCY9760965.1"/>
    </source>
</evidence>